<protein>
    <submittedName>
        <fullName evidence="1">Uncharacterized protein</fullName>
    </submittedName>
</protein>
<dbReference type="EMBL" id="BGPR01007788">
    <property type="protein sequence ID" value="GBN29521.1"/>
    <property type="molecule type" value="Genomic_DNA"/>
</dbReference>
<organism evidence="1 2">
    <name type="scientific">Araneus ventricosus</name>
    <name type="common">Orbweaver spider</name>
    <name type="synonym">Epeira ventricosa</name>
    <dbReference type="NCBI Taxonomy" id="182803"/>
    <lineage>
        <taxon>Eukaryota</taxon>
        <taxon>Metazoa</taxon>
        <taxon>Ecdysozoa</taxon>
        <taxon>Arthropoda</taxon>
        <taxon>Chelicerata</taxon>
        <taxon>Arachnida</taxon>
        <taxon>Araneae</taxon>
        <taxon>Araneomorphae</taxon>
        <taxon>Entelegynae</taxon>
        <taxon>Araneoidea</taxon>
        <taxon>Araneidae</taxon>
        <taxon>Araneus</taxon>
    </lineage>
</organism>
<proteinExistence type="predicted"/>
<keyword evidence="2" id="KW-1185">Reference proteome</keyword>
<gene>
    <name evidence="1" type="ORF">AVEN_138950_1</name>
</gene>
<name>A0A4Y2MQU3_ARAVE</name>
<dbReference type="Proteomes" id="UP000499080">
    <property type="component" value="Unassembled WGS sequence"/>
</dbReference>
<accession>A0A4Y2MQU3</accession>
<evidence type="ECO:0000313" key="1">
    <source>
        <dbReference type="EMBL" id="GBN29521.1"/>
    </source>
</evidence>
<reference evidence="1 2" key="1">
    <citation type="journal article" date="2019" name="Sci. Rep.">
        <title>Orb-weaving spider Araneus ventricosus genome elucidates the spidroin gene catalogue.</title>
        <authorList>
            <person name="Kono N."/>
            <person name="Nakamura H."/>
            <person name="Ohtoshi R."/>
            <person name="Moran D.A.P."/>
            <person name="Shinohara A."/>
            <person name="Yoshida Y."/>
            <person name="Fujiwara M."/>
            <person name="Mori M."/>
            <person name="Tomita M."/>
            <person name="Arakawa K."/>
        </authorList>
    </citation>
    <scope>NUCLEOTIDE SEQUENCE [LARGE SCALE GENOMIC DNA]</scope>
</reference>
<comment type="caution">
    <text evidence="1">The sequence shown here is derived from an EMBL/GenBank/DDBJ whole genome shotgun (WGS) entry which is preliminary data.</text>
</comment>
<evidence type="ECO:0000313" key="2">
    <source>
        <dbReference type="Proteomes" id="UP000499080"/>
    </source>
</evidence>
<sequence length="95" mass="10424">MSKRCRWTARQSCPVVRRKAASASRLGLSGIEEGLTLLQLLELYESEDPASKTSHAGIVDHLAVGDVAQGSPRGGRSTLHPFMHSLEYTMVHKNH</sequence>
<dbReference type="AlphaFoldDB" id="A0A4Y2MQU3"/>